<reference evidence="1 2" key="1">
    <citation type="submission" date="2017-09" db="EMBL/GenBank/DDBJ databases">
        <authorList>
            <person name="Ehlers B."/>
            <person name="Leendertz F.H."/>
        </authorList>
    </citation>
    <scope>NUCLEOTIDE SEQUENCE [LARGE SCALE GENOMIC DNA]</scope>
    <source>
        <strain evidence="1 2">CGMCC 1.10978</strain>
    </source>
</reference>
<gene>
    <name evidence="1" type="ORF">SAMN06296416_1014</name>
</gene>
<evidence type="ECO:0000313" key="2">
    <source>
        <dbReference type="Proteomes" id="UP000219374"/>
    </source>
</evidence>
<sequence length="46" mass="5211">MIKIMEPGDELRNVWCVPRRGPGGVDIIGLFRNSKLIAEVHTVFMD</sequence>
<keyword evidence="2" id="KW-1185">Reference proteome</keyword>
<accession>A0A286CUZ8</accession>
<organism evidence="1 2">
    <name type="scientific">Pseudoxanthomonas wuyuanensis</name>
    <dbReference type="NCBI Taxonomy" id="1073196"/>
    <lineage>
        <taxon>Bacteria</taxon>
        <taxon>Pseudomonadati</taxon>
        <taxon>Pseudomonadota</taxon>
        <taxon>Gammaproteobacteria</taxon>
        <taxon>Lysobacterales</taxon>
        <taxon>Lysobacteraceae</taxon>
        <taxon>Pseudoxanthomonas</taxon>
    </lineage>
</organism>
<protein>
    <submittedName>
        <fullName evidence="1">Uncharacterized protein</fullName>
    </submittedName>
</protein>
<dbReference type="EMBL" id="OCND01000001">
    <property type="protein sequence ID" value="SOD50223.1"/>
    <property type="molecule type" value="Genomic_DNA"/>
</dbReference>
<evidence type="ECO:0000313" key="1">
    <source>
        <dbReference type="EMBL" id="SOD50223.1"/>
    </source>
</evidence>
<proteinExistence type="predicted"/>
<name>A0A286CUZ8_9GAMM</name>
<dbReference type="Proteomes" id="UP000219374">
    <property type="component" value="Unassembled WGS sequence"/>
</dbReference>
<dbReference type="AlphaFoldDB" id="A0A286CUZ8"/>